<dbReference type="Proteomes" id="UP001152888">
    <property type="component" value="Unassembled WGS sequence"/>
</dbReference>
<keyword evidence="3" id="KW-0158">Chromosome</keyword>
<dbReference type="GO" id="GO:0051301">
    <property type="term" value="P:cell division"/>
    <property type="evidence" value="ECO:0007669"/>
    <property type="project" value="UniProtKB-KW"/>
</dbReference>
<keyword evidence="12" id="KW-1185">Reference proteome</keyword>
<organism evidence="11 12">
    <name type="scientific">Acanthoscelides obtectus</name>
    <name type="common">Bean weevil</name>
    <name type="synonym">Bruchus obtectus</name>
    <dbReference type="NCBI Taxonomy" id="200917"/>
    <lineage>
        <taxon>Eukaryota</taxon>
        <taxon>Metazoa</taxon>
        <taxon>Ecdysozoa</taxon>
        <taxon>Arthropoda</taxon>
        <taxon>Hexapoda</taxon>
        <taxon>Insecta</taxon>
        <taxon>Pterygota</taxon>
        <taxon>Neoptera</taxon>
        <taxon>Endopterygota</taxon>
        <taxon>Coleoptera</taxon>
        <taxon>Polyphaga</taxon>
        <taxon>Cucujiformia</taxon>
        <taxon>Chrysomeloidea</taxon>
        <taxon>Chrysomelidae</taxon>
        <taxon>Bruchinae</taxon>
        <taxon>Bruchini</taxon>
        <taxon>Acanthoscelides</taxon>
    </lineage>
</organism>
<protein>
    <recommendedName>
        <fullName evidence="10">Kinetochore protein Nuf2 N-terminal domain-containing protein</fullName>
    </recommendedName>
</protein>
<dbReference type="InterPro" id="IPR038275">
    <property type="entry name" value="Nuf2_N_sf"/>
</dbReference>
<dbReference type="EMBL" id="CAKOFQ010007240">
    <property type="protein sequence ID" value="CAH1995806.1"/>
    <property type="molecule type" value="Genomic_DNA"/>
</dbReference>
<dbReference type="InterPro" id="IPR005549">
    <property type="entry name" value="Kinetochore_Nuf2_N"/>
</dbReference>
<evidence type="ECO:0000313" key="11">
    <source>
        <dbReference type="EMBL" id="CAH1995806.1"/>
    </source>
</evidence>
<evidence type="ECO:0000313" key="12">
    <source>
        <dbReference type="Proteomes" id="UP001152888"/>
    </source>
</evidence>
<dbReference type="Pfam" id="PF03800">
    <property type="entry name" value="Nuf2"/>
    <property type="match status" value="1"/>
</dbReference>
<feature type="coiled-coil region" evidence="9">
    <location>
        <begin position="162"/>
        <end position="189"/>
    </location>
</feature>
<evidence type="ECO:0000256" key="6">
    <source>
        <dbReference type="ARBA" id="ARBA00023054"/>
    </source>
</evidence>
<gene>
    <name evidence="11" type="ORF">ACAOBT_LOCUS22858</name>
</gene>
<evidence type="ECO:0000256" key="5">
    <source>
        <dbReference type="ARBA" id="ARBA00022776"/>
    </source>
</evidence>
<keyword evidence="7" id="KW-0131">Cell cycle</keyword>
<evidence type="ECO:0000256" key="3">
    <source>
        <dbReference type="ARBA" id="ARBA00022454"/>
    </source>
</evidence>
<keyword evidence="4" id="KW-0132">Cell division</keyword>
<evidence type="ECO:0000256" key="2">
    <source>
        <dbReference type="ARBA" id="ARBA00005498"/>
    </source>
</evidence>
<dbReference type="OrthoDB" id="6735200at2759"/>
<name>A0A9P0LJF6_ACAOB</name>
<evidence type="ECO:0000256" key="8">
    <source>
        <dbReference type="ARBA" id="ARBA00023328"/>
    </source>
</evidence>
<feature type="coiled-coil region" evidence="9">
    <location>
        <begin position="231"/>
        <end position="258"/>
    </location>
</feature>
<evidence type="ECO:0000256" key="4">
    <source>
        <dbReference type="ARBA" id="ARBA00022618"/>
    </source>
</evidence>
<keyword evidence="8" id="KW-0137">Centromere</keyword>
<feature type="domain" description="Kinetochore protein Nuf2 N-terminal" evidence="10">
    <location>
        <begin position="17"/>
        <end position="123"/>
    </location>
</feature>
<dbReference type="GO" id="GO:0031262">
    <property type="term" value="C:Ndc80 complex"/>
    <property type="evidence" value="ECO:0007669"/>
    <property type="project" value="InterPro"/>
</dbReference>
<comment type="similarity">
    <text evidence="2">Belongs to the NUF2 family.</text>
</comment>
<proteinExistence type="inferred from homology"/>
<keyword evidence="5" id="KW-0498">Mitosis</keyword>
<accession>A0A9P0LJF6</accession>
<comment type="caution">
    <text evidence="11">The sequence shown here is derived from an EMBL/GenBank/DDBJ whole genome shotgun (WGS) entry which is preliminary data.</text>
</comment>
<dbReference type="AlphaFoldDB" id="A0A9P0LJF6"/>
<feature type="coiled-coil region" evidence="9">
    <location>
        <begin position="289"/>
        <end position="316"/>
    </location>
</feature>
<evidence type="ECO:0000259" key="10">
    <source>
        <dbReference type="Pfam" id="PF03800"/>
    </source>
</evidence>
<evidence type="ECO:0000256" key="9">
    <source>
        <dbReference type="SAM" id="Coils"/>
    </source>
</evidence>
<reference evidence="11" key="1">
    <citation type="submission" date="2022-03" db="EMBL/GenBank/DDBJ databases">
        <authorList>
            <person name="Sayadi A."/>
        </authorList>
    </citation>
    <scope>NUCLEOTIDE SEQUENCE</scope>
</reference>
<evidence type="ECO:0000256" key="7">
    <source>
        <dbReference type="ARBA" id="ARBA00023306"/>
    </source>
</evidence>
<dbReference type="Gene3D" id="1.10.418.60">
    <property type="entry name" value="Ncd80 complex, Nuf2 subunit"/>
    <property type="match status" value="1"/>
</dbReference>
<keyword evidence="6 9" id="KW-0175">Coiled coil</keyword>
<comment type="subcellular location">
    <subcellularLocation>
        <location evidence="1">Chromosome</location>
        <location evidence="1">Centromere</location>
    </subcellularLocation>
</comment>
<evidence type="ECO:0000256" key="1">
    <source>
        <dbReference type="ARBA" id="ARBA00004584"/>
    </source>
</evidence>
<sequence length="436" mass="50855">MFSEEDTVIEQIRLNFPGFTITKDALLRPTPDGVKRFYRRFLDEYLEQTVLASAITDSNISVIPEDAEEEVLFSEISKIVSNHIKFMLRDIYQPSHVRTVKFFMVCTHILSFLKSMAEQFKQLNDNAVEMKIETIHYVKEHENILNLVSDNAKKITLQEESKAALQIELKEKKAALEQVEEKRRIAVQDCLETRKIIEQTKSRMTNDQFEIDRLEKLHQKLQSMYVSEGEYHSIKHQINTLEEKLRAIEEEENELPDMLSVEEDELENHRKCKRKIPEPESFVEQVTHLMQIKDELKNVLEEVESLKKQLQLVQIQCDWDNNSLVGICTKCQSLKKECEAMTKLCCQSEQNLLKSIEKMQKSVSGKERDLQSNIAQLTEETLTRETDIKKMLEFSKEASVKIGMAEQHVCTRFFEMLVRISDELRRLTNTARSGGS</sequence>